<comment type="caution">
    <text evidence="11">The sequence shown here is derived from an EMBL/GenBank/DDBJ whole genome shotgun (WGS) entry which is preliminary data.</text>
</comment>
<dbReference type="GO" id="GO:0005829">
    <property type="term" value="C:cytosol"/>
    <property type="evidence" value="ECO:0007669"/>
    <property type="project" value="TreeGrafter"/>
</dbReference>
<dbReference type="EMBL" id="DSUJ01000008">
    <property type="protein sequence ID" value="HFI91443.1"/>
    <property type="molecule type" value="Genomic_DNA"/>
</dbReference>
<evidence type="ECO:0000256" key="8">
    <source>
        <dbReference type="PIRSR" id="PIRSR001589-1"/>
    </source>
</evidence>
<dbReference type="GO" id="GO:0006529">
    <property type="term" value="P:asparagine biosynthetic process"/>
    <property type="evidence" value="ECO:0007669"/>
    <property type="project" value="UniProtKB-KW"/>
</dbReference>
<protein>
    <recommendedName>
        <fullName evidence="3">asparagine synthase (glutamine-hydrolyzing)</fullName>
        <ecNumber evidence="3">6.3.5.4</ecNumber>
    </recommendedName>
</protein>
<dbReference type="Pfam" id="PF13537">
    <property type="entry name" value="GATase_7"/>
    <property type="match status" value="1"/>
</dbReference>
<feature type="binding site" evidence="9">
    <location>
        <position position="335"/>
    </location>
    <ligand>
        <name>ATP</name>
        <dbReference type="ChEBI" id="CHEBI:30616"/>
    </ligand>
</feature>
<dbReference type="SUPFAM" id="SSF52402">
    <property type="entry name" value="Adenine nucleotide alpha hydrolases-like"/>
    <property type="match status" value="1"/>
</dbReference>
<evidence type="ECO:0000256" key="9">
    <source>
        <dbReference type="PIRSR" id="PIRSR001589-2"/>
    </source>
</evidence>
<evidence type="ECO:0000256" key="1">
    <source>
        <dbReference type="ARBA" id="ARBA00005187"/>
    </source>
</evidence>
<evidence type="ECO:0000256" key="5">
    <source>
        <dbReference type="ARBA" id="ARBA00022840"/>
    </source>
</evidence>
<dbReference type="InterPro" id="IPR017932">
    <property type="entry name" value="GATase_2_dom"/>
</dbReference>
<evidence type="ECO:0000259" key="10">
    <source>
        <dbReference type="PROSITE" id="PS51278"/>
    </source>
</evidence>
<keyword evidence="8" id="KW-0028">Amino-acid biosynthesis</keyword>
<dbReference type="NCBIfam" id="TIGR01536">
    <property type="entry name" value="asn_synth_AEB"/>
    <property type="match status" value="1"/>
</dbReference>
<dbReference type="PANTHER" id="PTHR43284">
    <property type="entry name" value="ASPARAGINE SYNTHETASE (GLUTAMINE-HYDROLYZING)"/>
    <property type="match status" value="1"/>
</dbReference>
<dbReference type="Gene3D" id="3.40.50.620">
    <property type="entry name" value="HUPs"/>
    <property type="match status" value="2"/>
</dbReference>
<dbReference type="PIRSF" id="PIRSF001589">
    <property type="entry name" value="Asn_synthetase_glu-h"/>
    <property type="match status" value="1"/>
</dbReference>
<comment type="pathway">
    <text evidence="1">Amino-acid biosynthesis; L-asparagine biosynthesis; L-asparagine from L-aspartate (L-Gln route): step 1/1.</text>
</comment>
<comment type="similarity">
    <text evidence="2">Belongs to the asparagine synthetase family.</text>
</comment>
<dbReference type="InterPro" id="IPR014729">
    <property type="entry name" value="Rossmann-like_a/b/a_fold"/>
</dbReference>
<keyword evidence="5 9" id="KW-0067">ATP-binding</keyword>
<evidence type="ECO:0000256" key="6">
    <source>
        <dbReference type="ARBA" id="ARBA00022962"/>
    </source>
</evidence>
<evidence type="ECO:0000256" key="7">
    <source>
        <dbReference type="ARBA" id="ARBA00048741"/>
    </source>
</evidence>
<name>A0A7V3E7K9_9BACT</name>
<dbReference type="AlphaFoldDB" id="A0A7V3E7K9"/>
<dbReference type="PROSITE" id="PS51278">
    <property type="entry name" value="GATASE_TYPE_2"/>
    <property type="match status" value="1"/>
</dbReference>
<evidence type="ECO:0000256" key="2">
    <source>
        <dbReference type="ARBA" id="ARBA00005752"/>
    </source>
</evidence>
<evidence type="ECO:0000256" key="4">
    <source>
        <dbReference type="ARBA" id="ARBA00022741"/>
    </source>
</evidence>
<dbReference type="InterPro" id="IPR033738">
    <property type="entry name" value="AsnB_N"/>
</dbReference>
<dbReference type="Pfam" id="PF00733">
    <property type="entry name" value="Asn_synthase"/>
    <property type="match status" value="1"/>
</dbReference>
<dbReference type="EC" id="6.3.5.4" evidence="3"/>
<evidence type="ECO:0000256" key="3">
    <source>
        <dbReference type="ARBA" id="ARBA00012737"/>
    </source>
</evidence>
<dbReference type="InterPro" id="IPR051786">
    <property type="entry name" value="ASN_synthetase/amidase"/>
</dbReference>
<organism evidence="11">
    <name type="scientific">Ignavibacterium album</name>
    <dbReference type="NCBI Taxonomy" id="591197"/>
    <lineage>
        <taxon>Bacteria</taxon>
        <taxon>Pseudomonadati</taxon>
        <taxon>Ignavibacteriota</taxon>
        <taxon>Ignavibacteria</taxon>
        <taxon>Ignavibacteriales</taxon>
        <taxon>Ignavibacteriaceae</taxon>
        <taxon>Ignavibacterium</taxon>
    </lineage>
</organism>
<comment type="catalytic activity">
    <reaction evidence="7">
        <text>L-aspartate + L-glutamine + ATP + H2O = L-asparagine + L-glutamate + AMP + diphosphate + H(+)</text>
        <dbReference type="Rhea" id="RHEA:12228"/>
        <dbReference type="ChEBI" id="CHEBI:15377"/>
        <dbReference type="ChEBI" id="CHEBI:15378"/>
        <dbReference type="ChEBI" id="CHEBI:29985"/>
        <dbReference type="ChEBI" id="CHEBI:29991"/>
        <dbReference type="ChEBI" id="CHEBI:30616"/>
        <dbReference type="ChEBI" id="CHEBI:33019"/>
        <dbReference type="ChEBI" id="CHEBI:58048"/>
        <dbReference type="ChEBI" id="CHEBI:58359"/>
        <dbReference type="ChEBI" id="CHEBI:456215"/>
        <dbReference type="EC" id="6.3.5.4"/>
    </reaction>
</comment>
<keyword evidence="6 8" id="KW-0315">Glutamine amidotransferase</keyword>
<feature type="binding site" evidence="9">
    <location>
        <begin position="407"/>
        <end position="408"/>
    </location>
    <ligand>
        <name>ATP</name>
        <dbReference type="ChEBI" id="CHEBI:30616"/>
    </ligand>
</feature>
<dbReference type="PANTHER" id="PTHR43284:SF1">
    <property type="entry name" value="ASPARAGINE SYNTHETASE"/>
    <property type="match status" value="1"/>
</dbReference>
<dbReference type="CDD" id="cd01991">
    <property type="entry name" value="Asn_synthase_B_C"/>
    <property type="match status" value="1"/>
</dbReference>
<dbReference type="CDD" id="cd00712">
    <property type="entry name" value="AsnB"/>
    <property type="match status" value="1"/>
</dbReference>
<evidence type="ECO:0000313" key="11">
    <source>
        <dbReference type="EMBL" id="HFI91443.1"/>
    </source>
</evidence>
<keyword evidence="11" id="KW-0436">Ligase</keyword>
<feature type="binding site" evidence="9">
    <location>
        <position position="106"/>
    </location>
    <ligand>
        <name>L-glutamine</name>
        <dbReference type="ChEBI" id="CHEBI:58359"/>
    </ligand>
</feature>
<feature type="domain" description="Glutamine amidotransferase type-2" evidence="10">
    <location>
        <begin position="2"/>
        <end position="218"/>
    </location>
</feature>
<proteinExistence type="inferred from homology"/>
<accession>A0A7V3E7K9</accession>
<reference evidence="11" key="1">
    <citation type="journal article" date="2020" name="mSystems">
        <title>Genome- and Community-Level Interaction Insights into Carbon Utilization and Element Cycling Functions of Hydrothermarchaeota in Hydrothermal Sediment.</title>
        <authorList>
            <person name="Zhou Z."/>
            <person name="Liu Y."/>
            <person name="Xu W."/>
            <person name="Pan J."/>
            <person name="Luo Z.H."/>
            <person name="Li M."/>
        </authorList>
    </citation>
    <scope>NUCLEOTIDE SEQUENCE [LARGE SCALE GENOMIC DNA]</scope>
    <source>
        <strain evidence="11">SpSt-479</strain>
    </source>
</reference>
<dbReference type="InterPro" id="IPR029055">
    <property type="entry name" value="Ntn_hydrolases_N"/>
</dbReference>
<dbReference type="Gene3D" id="3.60.20.10">
    <property type="entry name" value="Glutamine Phosphoribosylpyrophosphate, subunit 1, domain 1"/>
    <property type="match status" value="1"/>
</dbReference>
<dbReference type="InterPro" id="IPR001962">
    <property type="entry name" value="Asn_synthase"/>
</dbReference>
<dbReference type="GO" id="GO:0005524">
    <property type="term" value="F:ATP binding"/>
    <property type="evidence" value="ECO:0007669"/>
    <property type="project" value="UniProtKB-KW"/>
</dbReference>
<gene>
    <name evidence="11" type="primary">asnB</name>
    <name evidence="11" type="ORF">ENS31_07940</name>
</gene>
<feature type="active site" description="For GATase activity" evidence="8">
    <location>
        <position position="2"/>
    </location>
</feature>
<keyword evidence="8" id="KW-0061">Asparagine biosynthesis</keyword>
<sequence>MCGIFGVINTNEMIDESRVISARDVLAHRGPDDAGIYFSFSHSSIQPNVALAHRRLSIIDLSPAAHQPMTSEDGRFTIVYNGEIYNYKELIHRLTFDVSRLTSSSDTEVILNLYAQYGKECLNMLRGMFAFAIWDDKEKTLFAARDRFGIKPFYYLQSENEFIFSSELKAIKHYKGNLTTNYKALDAFLRTGSVPAPMTIYNEVKALLPGYYLVWQKSNVKCQKYWEFSYLIQKSTVNSNQSANNSESIIHSVNQQINQSSNHSSIQSFNHSIIQSRKYDDNARQIIREALLDTVRAHLVADVEVGAFLSGGIDSTAIVSLMRQVGKEKIKTVSIVFPESRFDESKYSRLAAKKYNTEHVEIPFYEKDLIEDLDKIFSIMDQPTIDGINTYFVSKAARQAGLKVVLSGLGGDELFGGYPSFYRIPKYKRIKNLPFARLMMRTLAPLLKNKLPAKAIHYMKNPEEPNAEYKLVRGLFTEEELNAIGWKPHSKQTSALSLQPSVFSHQIMNDSMTKNDLSSPSLNGSIIEWLNDKQFVCYLESTLYMANQLLRDSDVFSMAHSLELRVPFVDHKLYEAVLPYLDDAYDKNFPKKMLVEAVGDLPEEIVHRPKMGFTFPFEDWIRNGQLKDLIIERLKNSDSELRTCLPTGKIEHLPLNINKLHWSRLWALFVLNKYKE</sequence>
<keyword evidence="4 9" id="KW-0547">Nucleotide-binding</keyword>
<dbReference type="InterPro" id="IPR006426">
    <property type="entry name" value="Asn_synth_AEB"/>
</dbReference>
<dbReference type="GO" id="GO:0004066">
    <property type="term" value="F:asparagine synthase (glutamine-hydrolyzing) activity"/>
    <property type="evidence" value="ECO:0007669"/>
    <property type="project" value="UniProtKB-EC"/>
</dbReference>
<dbReference type="SUPFAM" id="SSF56235">
    <property type="entry name" value="N-terminal nucleophile aminohydrolases (Ntn hydrolases)"/>
    <property type="match status" value="1"/>
</dbReference>